<organism evidence="3">
    <name type="scientific">Drosophila sechellia</name>
    <name type="common">Fruit fly</name>
    <dbReference type="NCBI Taxonomy" id="7238"/>
    <lineage>
        <taxon>Eukaryota</taxon>
        <taxon>Metazoa</taxon>
        <taxon>Ecdysozoa</taxon>
        <taxon>Arthropoda</taxon>
        <taxon>Hexapoda</taxon>
        <taxon>Insecta</taxon>
        <taxon>Pterygota</taxon>
        <taxon>Neoptera</taxon>
        <taxon>Endopterygota</taxon>
        <taxon>Diptera</taxon>
        <taxon>Brachycera</taxon>
        <taxon>Muscomorpha</taxon>
        <taxon>Ephydroidea</taxon>
        <taxon>Drosophilidae</taxon>
        <taxon>Drosophila</taxon>
        <taxon>Sophophora</taxon>
    </lineage>
</organism>
<name>B4ICB6_DROSE</name>
<gene>
    <name evidence="2" type="primary">Dsec\GM10232</name>
    <name evidence="2" type="ORF">Dsec_GM10232</name>
</gene>
<accession>B4ICB6</accession>
<dbReference type="HOGENOM" id="CLU_2029113_0_0_1"/>
<reference evidence="2 3" key="1">
    <citation type="journal article" date="2007" name="Nature">
        <title>Evolution of genes and genomes on the Drosophila phylogeny.</title>
        <authorList>
            <consortium name="Drosophila 12 Genomes Consortium"/>
            <person name="Clark A.G."/>
            <person name="Eisen M.B."/>
            <person name="Smith D.R."/>
            <person name="Bergman C.M."/>
            <person name="Oliver B."/>
            <person name="Markow T.A."/>
            <person name="Kaufman T.C."/>
            <person name="Kellis M."/>
            <person name="Gelbart W."/>
            <person name="Iyer V.N."/>
            <person name="Pollard D.A."/>
            <person name="Sackton T.B."/>
            <person name="Larracuente A.M."/>
            <person name="Singh N.D."/>
            <person name="Abad J.P."/>
            <person name="Abt D.N."/>
            <person name="Adryan B."/>
            <person name="Aguade M."/>
            <person name="Akashi H."/>
            <person name="Anderson W.W."/>
            <person name="Aquadro C.F."/>
            <person name="Ardell D.H."/>
            <person name="Arguello R."/>
            <person name="Artieri C.G."/>
            <person name="Barbash D.A."/>
            <person name="Barker D."/>
            <person name="Barsanti P."/>
            <person name="Batterham P."/>
            <person name="Batzoglou S."/>
            <person name="Begun D."/>
            <person name="Bhutkar A."/>
            <person name="Blanco E."/>
            <person name="Bosak S.A."/>
            <person name="Bradley R.K."/>
            <person name="Brand A.D."/>
            <person name="Brent M.R."/>
            <person name="Brooks A.N."/>
            <person name="Brown R.H."/>
            <person name="Butlin R.K."/>
            <person name="Caggese C."/>
            <person name="Calvi B.R."/>
            <person name="Bernardo de Carvalho A."/>
            <person name="Caspi A."/>
            <person name="Castrezana S."/>
            <person name="Celniker S.E."/>
            <person name="Chang J.L."/>
            <person name="Chapple C."/>
            <person name="Chatterji S."/>
            <person name="Chinwalla A."/>
            <person name="Civetta A."/>
            <person name="Clifton S.W."/>
            <person name="Comeron J.M."/>
            <person name="Costello J.C."/>
            <person name="Coyne J.A."/>
            <person name="Daub J."/>
            <person name="David R.G."/>
            <person name="Delcher A.L."/>
            <person name="Delehaunty K."/>
            <person name="Do C.B."/>
            <person name="Ebling H."/>
            <person name="Edwards K."/>
            <person name="Eickbush T."/>
            <person name="Evans J.D."/>
            <person name="Filipski A."/>
            <person name="Findeiss S."/>
            <person name="Freyhult E."/>
            <person name="Fulton L."/>
            <person name="Fulton R."/>
            <person name="Garcia A.C."/>
            <person name="Gardiner A."/>
            <person name="Garfield D.A."/>
            <person name="Garvin B.E."/>
            <person name="Gibson G."/>
            <person name="Gilbert D."/>
            <person name="Gnerre S."/>
            <person name="Godfrey J."/>
            <person name="Good R."/>
            <person name="Gotea V."/>
            <person name="Gravely B."/>
            <person name="Greenberg A.J."/>
            <person name="Griffiths-Jones S."/>
            <person name="Gross S."/>
            <person name="Guigo R."/>
            <person name="Gustafson E.A."/>
            <person name="Haerty W."/>
            <person name="Hahn M.W."/>
            <person name="Halligan D.L."/>
            <person name="Halpern A.L."/>
            <person name="Halter G.M."/>
            <person name="Han M.V."/>
            <person name="Heger A."/>
            <person name="Hillier L."/>
            <person name="Hinrichs A.S."/>
            <person name="Holmes I."/>
            <person name="Hoskins R.A."/>
            <person name="Hubisz M.J."/>
            <person name="Hultmark D."/>
            <person name="Huntley M.A."/>
            <person name="Jaffe D.B."/>
            <person name="Jagadeeshan S."/>
            <person name="Jeck W.R."/>
            <person name="Johnson J."/>
            <person name="Jones C.D."/>
            <person name="Jordan W.C."/>
            <person name="Karpen G.H."/>
            <person name="Kataoka E."/>
            <person name="Keightley P.D."/>
            <person name="Kheradpour P."/>
            <person name="Kirkness E.F."/>
            <person name="Koerich L.B."/>
            <person name="Kristiansen K."/>
            <person name="Kudrna D."/>
            <person name="Kulathinal R.J."/>
            <person name="Kumar S."/>
            <person name="Kwok R."/>
            <person name="Lander E."/>
            <person name="Langley C.H."/>
            <person name="Lapoint R."/>
            <person name="Lazzaro B.P."/>
            <person name="Lee S.J."/>
            <person name="Levesque L."/>
            <person name="Li R."/>
            <person name="Lin C.F."/>
            <person name="Lin M.F."/>
            <person name="Lindblad-Toh K."/>
            <person name="Llopart A."/>
            <person name="Long M."/>
            <person name="Low L."/>
            <person name="Lozovsky E."/>
            <person name="Lu J."/>
            <person name="Luo M."/>
            <person name="Machado C.A."/>
            <person name="Makalowski W."/>
            <person name="Marzo M."/>
            <person name="Matsuda M."/>
            <person name="Matzkin L."/>
            <person name="McAllister B."/>
            <person name="McBride C.S."/>
            <person name="McKernan B."/>
            <person name="McKernan K."/>
            <person name="Mendez-Lago M."/>
            <person name="Minx P."/>
            <person name="Mollenhauer M.U."/>
            <person name="Montooth K."/>
            <person name="Mount S.M."/>
            <person name="Mu X."/>
            <person name="Myers E."/>
            <person name="Negre B."/>
            <person name="Newfeld S."/>
            <person name="Nielsen R."/>
            <person name="Noor M.A."/>
            <person name="O'Grady P."/>
            <person name="Pachter L."/>
            <person name="Papaceit M."/>
            <person name="Parisi M.J."/>
            <person name="Parisi M."/>
            <person name="Parts L."/>
            <person name="Pedersen J.S."/>
            <person name="Pesole G."/>
            <person name="Phillippy A.M."/>
            <person name="Ponting C.P."/>
            <person name="Pop M."/>
            <person name="Porcelli D."/>
            <person name="Powell J.R."/>
            <person name="Prohaska S."/>
            <person name="Pruitt K."/>
            <person name="Puig M."/>
            <person name="Quesneville H."/>
            <person name="Ram K.R."/>
            <person name="Rand D."/>
            <person name="Rasmussen M.D."/>
            <person name="Reed L.K."/>
            <person name="Reenan R."/>
            <person name="Reily A."/>
            <person name="Remington K.A."/>
            <person name="Rieger T.T."/>
            <person name="Ritchie M.G."/>
            <person name="Robin C."/>
            <person name="Rogers Y.H."/>
            <person name="Rohde C."/>
            <person name="Rozas J."/>
            <person name="Rubenfield M.J."/>
            <person name="Ruiz A."/>
            <person name="Russo S."/>
            <person name="Salzberg S.L."/>
            <person name="Sanchez-Gracia A."/>
            <person name="Saranga D.J."/>
            <person name="Sato H."/>
            <person name="Schaeffer S.W."/>
            <person name="Schatz M.C."/>
            <person name="Schlenke T."/>
            <person name="Schwartz R."/>
            <person name="Segarra C."/>
            <person name="Singh R.S."/>
            <person name="Sirot L."/>
            <person name="Sirota M."/>
            <person name="Sisneros N.B."/>
            <person name="Smith C.D."/>
            <person name="Smith T.F."/>
            <person name="Spieth J."/>
            <person name="Stage D.E."/>
            <person name="Stark A."/>
            <person name="Stephan W."/>
            <person name="Strausberg R.L."/>
            <person name="Strempel S."/>
            <person name="Sturgill D."/>
            <person name="Sutton G."/>
            <person name="Sutton G.G."/>
            <person name="Tao W."/>
            <person name="Teichmann S."/>
            <person name="Tobari Y.N."/>
            <person name="Tomimura Y."/>
            <person name="Tsolas J.M."/>
            <person name="Valente V.L."/>
            <person name="Venter E."/>
            <person name="Venter J.C."/>
            <person name="Vicario S."/>
            <person name="Vieira F.G."/>
            <person name="Vilella A.J."/>
            <person name="Villasante A."/>
            <person name="Walenz B."/>
            <person name="Wang J."/>
            <person name="Wasserman M."/>
            <person name="Watts T."/>
            <person name="Wilson D."/>
            <person name="Wilson R.K."/>
            <person name="Wing R.A."/>
            <person name="Wolfner M.F."/>
            <person name="Wong A."/>
            <person name="Wong G.K."/>
            <person name="Wu C.I."/>
            <person name="Wu G."/>
            <person name="Yamamoto D."/>
            <person name="Yang H.P."/>
            <person name="Yang S.P."/>
            <person name="Yorke J.A."/>
            <person name="Yoshida K."/>
            <person name="Zdobnov E."/>
            <person name="Zhang P."/>
            <person name="Zhang Y."/>
            <person name="Zimin A.V."/>
            <person name="Baldwin J."/>
            <person name="Abdouelleil A."/>
            <person name="Abdulkadir J."/>
            <person name="Abebe A."/>
            <person name="Abera B."/>
            <person name="Abreu J."/>
            <person name="Acer S.C."/>
            <person name="Aftuck L."/>
            <person name="Alexander A."/>
            <person name="An P."/>
            <person name="Anderson E."/>
            <person name="Anderson S."/>
            <person name="Arachi H."/>
            <person name="Azer M."/>
            <person name="Bachantsang P."/>
            <person name="Barry A."/>
            <person name="Bayul T."/>
            <person name="Berlin A."/>
            <person name="Bessette D."/>
            <person name="Bloom T."/>
            <person name="Blye J."/>
            <person name="Boguslavskiy L."/>
            <person name="Bonnet C."/>
            <person name="Boukhgalter B."/>
            <person name="Bourzgui I."/>
            <person name="Brown A."/>
            <person name="Cahill P."/>
            <person name="Channer S."/>
            <person name="Cheshatsang Y."/>
            <person name="Chuda L."/>
            <person name="Citroen M."/>
            <person name="Collymore A."/>
            <person name="Cooke P."/>
            <person name="Costello M."/>
            <person name="D'Aco K."/>
            <person name="Daza R."/>
            <person name="De Haan G."/>
            <person name="DeGray S."/>
            <person name="DeMaso C."/>
            <person name="Dhargay N."/>
            <person name="Dooley K."/>
            <person name="Dooley E."/>
            <person name="Doricent M."/>
            <person name="Dorje P."/>
            <person name="Dorjee K."/>
            <person name="Dupes A."/>
            <person name="Elong R."/>
            <person name="Falk J."/>
            <person name="Farina A."/>
            <person name="Faro S."/>
            <person name="Ferguson D."/>
            <person name="Fisher S."/>
            <person name="Foley C.D."/>
            <person name="Franke A."/>
            <person name="Friedrich D."/>
            <person name="Gadbois L."/>
            <person name="Gearin G."/>
            <person name="Gearin C.R."/>
            <person name="Giannoukos G."/>
            <person name="Goode T."/>
            <person name="Graham J."/>
            <person name="Grandbois E."/>
            <person name="Grewal S."/>
            <person name="Gyaltsen K."/>
            <person name="Hafez N."/>
            <person name="Hagos B."/>
            <person name="Hall J."/>
            <person name="Henson C."/>
            <person name="Hollinger A."/>
            <person name="Honan T."/>
            <person name="Huard M.D."/>
            <person name="Hughes L."/>
            <person name="Hurhula B."/>
            <person name="Husby M.E."/>
            <person name="Kamat A."/>
            <person name="Kanga B."/>
            <person name="Kashin S."/>
            <person name="Khazanovich D."/>
            <person name="Kisner P."/>
            <person name="Lance K."/>
            <person name="Lara M."/>
            <person name="Lee W."/>
            <person name="Lennon N."/>
            <person name="Letendre F."/>
            <person name="LeVine R."/>
            <person name="Lipovsky A."/>
            <person name="Liu X."/>
            <person name="Liu J."/>
            <person name="Liu S."/>
            <person name="Lokyitsang T."/>
            <person name="Lokyitsang Y."/>
            <person name="Lubonja R."/>
            <person name="Lui A."/>
            <person name="MacDonald P."/>
            <person name="Magnisalis V."/>
            <person name="Maru K."/>
            <person name="Matthews C."/>
            <person name="McCusker W."/>
            <person name="McDonough S."/>
            <person name="Mehta T."/>
            <person name="Meldrim J."/>
            <person name="Meneus L."/>
            <person name="Mihai O."/>
            <person name="Mihalev A."/>
            <person name="Mihova T."/>
            <person name="Mittelman R."/>
            <person name="Mlenga V."/>
            <person name="Montmayeur A."/>
            <person name="Mulrain L."/>
            <person name="Navidi A."/>
            <person name="Naylor J."/>
            <person name="Negash T."/>
            <person name="Nguyen T."/>
            <person name="Nguyen N."/>
            <person name="Nicol R."/>
            <person name="Norbu C."/>
            <person name="Norbu N."/>
            <person name="Novod N."/>
            <person name="O'Neill B."/>
            <person name="Osman S."/>
            <person name="Markiewicz E."/>
            <person name="Oyono O.L."/>
            <person name="Patti C."/>
            <person name="Phunkhang P."/>
            <person name="Pierre F."/>
            <person name="Priest M."/>
            <person name="Raghuraman S."/>
            <person name="Rege F."/>
            <person name="Reyes R."/>
            <person name="Rise C."/>
            <person name="Rogov P."/>
            <person name="Ross K."/>
            <person name="Ryan E."/>
            <person name="Settipalli S."/>
            <person name="Shea T."/>
            <person name="Sherpa N."/>
            <person name="Shi L."/>
            <person name="Shih D."/>
            <person name="Sparrow T."/>
            <person name="Spaulding J."/>
            <person name="Stalker J."/>
            <person name="Stange-Thomann N."/>
            <person name="Stavropoulos S."/>
            <person name="Stone C."/>
            <person name="Strader C."/>
            <person name="Tesfaye S."/>
            <person name="Thomson T."/>
            <person name="Thoulutsang Y."/>
            <person name="Thoulutsang D."/>
            <person name="Topham K."/>
            <person name="Topping I."/>
            <person name="Tsamla T."/>
            <person name="Vassiliev H."/>
            <person name="Vo A."/>
            <person name="Wangchuk T."/>
            <person name="Wangdi T."/>
            <person name="Weiand M."/>
            <person name="Wilkinson J."/>
            <person name="Wilson A."/>
            <person name="Yadav S."/>
            <person name="Young G."/>
            <person name="Yu Q."/>
            <person name="Zembek L."/>
            <person name="Zhong D."/>
            <person name="Zimmer A."/>
            <person name="Zwirko Z."/>
            <person name="Jaffe D.B."/>
            <person name="Alvarez P."/>
            <person name="Brockman W."/>
            <person name="Butler J."/>
            <person name="Chin C."/>
            <person name="Gnerre S."/>
            <person name="Grabherr M."/>
            <person name="Kleber M."/>
            <person name="Mauceli E."/>
            <person name="MacCallum I."/>
        </authorList>
    </citation>
    <scope>NUCLEOTIDE SEQUENCE [LARGE SCALE GENOMIC DNA]</scope>
    <source>
        <strain evidence="3">Rob3c / Tucson 14021-0248.25</strain>
    </source>
</reference>
<feature type="region of interest" description="Disordered" evidence="1">
    <location>
        <begin position="76"/>
        <end position="105"/>
    </location>
</feature>
<protein>
    <submittedName>
        <fullName evidence="2">GM10232</fullName>
    </submittedName>
</protein>
<evidence type="ECO:0000313" key="3">
    <source>
        <dbReference type="Proteomes" id="UP000001292"/>
    </source>
</evidence>
<keyword evidence="3" id="KW-1185">Reference proteome</keyword>
<proteinExistence type="predicted"/>
<feature type="region of interest" description="Disordered" evidence="1">
    <location>
        <begin position="1"/>
        <end position="41"/>
    </location>
</feature>
<dbReference type="EMBL" id="CH480828">
    <property type="protein sequence ID" value="EDW45012.1"/>
    <property type="molecule type" value="Genomic_DNA"/>
</dbReference>
<feature type="compositionally biased region" description="Polar residues" evidence="1">
    <location>
        <begin position="76"/>
        <end position="85"/>
    </location>
</feature>
<sequence length="122" mass="13708">MQRKQNGHQATGIRDKGKDMNKDTDKGRAKDRNWENPATPGSCSDLVLVFSSVSIRVLLRYSCDLTCQQLQMRSLSTRAKVSQQDLHQDPNPNRPEGDETGATEPTYMWKAVILQAAAIFED</sequence>
<dbReference type="Proteomes" id="UP000001292">
    <property type="component" value="Unassembled WGS sequence"/>
</dbReference>
<evidence type="ECO:0000313" key="2">
    <source>
        <dbReference type="EMBL" id="EDW45012.1"/>
    </source>
</evidence>
<dbReference type="AlphaFoldDB" id="B4ICB6"/>
<feature type="compositionally biased region" description="Basic and acidic residues" evidence="1">
    <location>
        <begin position="13"/>
        <end position="34"/>
    </location>
</feature>
<evidence type="ECO:0000256" key="1">
    <source>
        <dbReference type="SAM" id="MobiDB-lite"/>
    </source>
</evidence>